<keyword evidence="7" id="KW-1185">Reference proteome</keyword>
<dbReference type="PANTHER" id="PTHR33337:SF40">
    <property type="entry name" value="CENP-V_GFA DOMAIN-CONTAINING PROTEIN-RELATED"/>
    <property type="match status" value="1"/>
</dbReference>
<comment type="similarity">
    <text evidence="1">Belongs to the Gfa family.</text>
</comment>
<name>A0ABR8CP56_9NOST</name>
<keyword evidence="3" id="KW-0862">Zinc</keyword>
<keyword evidence="4" id="KW-0456">Lyase</keyword>
<reference evidence="6 7" key="1">
    <citation type="journal article" date="2020" name="ISME J.">
        <title>Comparative genomics reveals insights into cyanobacterial evolution and habitat adaptation.</title>
        <authorList>
            <person name="Chen M.Y."/>
            <person name="Teng W.K."/>
            <person name="Zhao L."/>
            <person name="Hu C.X."/>
            <person name="Zhou Y.K."/>
            <person name="Han B.P."/>
            <person name="Song L.R."/>
            <person name="Shu W.S."/>
        </authorList>
    </citation>
    <scope>NUCLEOTIDE SEQUENCE [LARGE SCALE GENOMIC DNA]</scope>
    <source>
        <strain evidence="6 7">FACHB-260</strain>
    </source>
</reference>
<accession>A0ABR8CP56</accession>
<evidence type="ECO:0000313" key="6">
    <source>
        <dbReference type="EMBL" id="MBD2344829.1"/>
    </source>
</evidence>
<dbReference type="EMBL" id="JACJRF010000016">
    <property type="protein sequence ID" value="MBD2344829.1"/>
    <property type="molecule type" value="Genomic_DNA"/>
</dbReference>
<dbReference type="Pfam" id="PF04828">
    <property type="entry name" value="GFA"/>
    <property type="match status" value="1"/>
</dbReference>
<dbReference type="PROSITE" id="PS51891">
    <property type="entry name" value="CENP_V_GFA"/>
    <property type="match status" value="1"/>
</dbReference>
<dbReference type="RefSeq" id="WP_190407281.1">
    <property type="nucleotide sequence ID" value="NZ_JACJRF010000016.1"/>
</dbReference>
<organism evidence="6 7">
    <name type="scientific">Anabaena subtropica FACHB-260</name>
    <dbReference type="NCBI Taxonomy" id="2692884"/>
    <lineage>
        <taxon>Bacteria</taxon>
        <taxon>Bacillati</taxon>
        <taxon>Cyanobacteriota</taxon>
        <taxon>Cyanophyceae</taxon>
        <taxon>Nostocales</taxon>
        <taxon>Nostocaceae</taxon>
        <taxon>Anabaena</taxon>
    </lineage>
</organism>
<evidence type="ECO:0000256" key="3">
    <source>
        <dbReference type="ARBA" id="ARBA00022833"/>
    </source>
</evidence>
<sequence>MASLTDQADVKASEGKGSCLCGAIHISVKKMSTNMGVCHCQMCRKWTGGPLFAVDCGSNISFEGKENITVFSSSEWAERGFCNRCGSHLFYRLKQNNQYIMPVGLFDNPKDFVFDHQIFIDEQPSYYCLSNQTNNMTGAEVFAQFTSATL</sequence>
<evidence type="ECO:0000259" key="5">
    <source>
        <dbReference type="PROSITE" id="PS51891"/>
    </source>
</evidence>
<dbReference type="InterPro" id="IPR006913">
    <property type="entry name" value="CENP-V/GFA"/>
</dbReference>
<feature type="domain" description="CENP-V/GFA" evidence="5">
    <location>
        <begin position="15"/>
        <end position="115"/>
    </location>
</feature>
<protein>
    <submittedName>
        <fullName evidence="6">GFA family protein</fullName>
    </submittedName>
</protein>
<keyword evidence="2" id="KW-0479">Metal-binding</keyword>
<evidence type="ECO:0000256" key="2">
    <source>
        <dbReference type="ARBA" id="ARBA00022723"/>
    </source>
</evidence>
<dbReference type="PANTHER" id="PTHR33337">
    <property type="entry name" value="GFA DOMAIN-CONTAINING PROTEIN"/>
    <property type="match status" value="1"/>
</dbReference>
<proteinExistence type="inferred from homology"/>
<evidence type="ECO:0000313" key="7">
    <source>
        <dbReference type="Proteomes" id="UP000607281"/>
    </source>
</evidence>
<gene>
    <name evidence="6" type="ORF">H6G18_11810</name>
</gene>
<evidence type="ECO:0000256" key="4">
    <source>
        <dbReference type="ARBA" id="ARBA00023239"/>
    </source>
</evidence>
<dbReference type="Proteomes" id="UP000607281">
    <property type="component" value="Unassembled WGS sequence"/>
</dbReference>
<comment type="caution">
    <text evidence="6">The sequence shown here is derived from an EMBL/GenBank/DDBJ whole genome shotgun (WGS) entry which is preliminary data.</text>
</comment>
<dbReference type="SUPFAM" id="SSF51316">
    <property type="entry name" value="Mss4-like"/>
    <property type="match status" value="1"/>
</dbReference>
<dbReference type="InterPro" id="IPR011057">
    <property type="entry name" value="Mss4-like_sf"/>
</dbReference>
<dbReference type="Gene3D" id="3.90.1590.10">
    <property type="entry name" value="glutathione-dependent formaldehyde- activating enzyme (gfa)"/>
    <property type="match status" value="1"/>
</dbReference>
<evidence type="ECO:0000256" key="1">
    <source>
        <dbReference type="ARBA" id="ARBA00005495"/>
    </source>
</evidence>